<dbReference type="Proteomes" id="UP001500839">
    <property type="component" value="Unassembled WGS sequence"/>
</dbReference>
<sequence length="229" mass="25316">MVRSDFITGTSVSARKGVRRTPSQIRTHLSNTLSNDEALAALQEPEVRRRAVAGCTAVIWDGSDTRIIRLDALAGVARGGALPVRRLGSHMQARSNLMLHTTRSSGRPAVVWAESKLEELWMIALDRRADVTGYQSQPCILVWPIGTKKILQIPDLLITTDSGIEIASVRSESLLNDYARAMLADLMPDTLGAHGIDYTLRGSMPRQHAVNLRLLGALRWKCPVTREEW</sequence>
<comment type="caution">
    <text evidence="1">The sequence shown here is derived from an EMBL/GenBank/DDBJ whole genome shotgun (WGS) entry which is preliminary data.</text>
</comment>
<evidence type="ECO:0000313" key="2">
    <source>
        <dbReference type="Proteomes" id="UP001500839"/>
    </source>
</evidence>
<organism evidence="1 2">
    <name type="scientific">Tomitella cavernea</name>
    <dbReference type="NCBI Taxonomy" id="1387982"/>
    <lineage>
        <taxon>Bacteria</taxon>
        <taxon>Bacillati</taxon>
        <taxon>Actinomycetota</taxon>
        <taxon>Actinomycetes</taxon>
        <taxon>Mycobacteriales</taxon>
        <taxon>Tomitella</taxon>
    </lineage>
</organism>
<proteinExistence type="predicted"/>
<dbReference type="EMBL" id="BAABKQ010000001">
    <property type="protein sequence ID" value="GAA4824214.1"/>
    <property type="molecule type" value="Genomic_DNA"/>
</dbReference>
<keyword evidence="2" id="KW-1185">Reference proteome</keyword>
<evidence type="ECO:0000313" key="1">
    <source>
        <dbReference type="EMBL" id="GAA4824214.1"/>
    </source>
</evidence>
<reference evidence="2" key="1">
    <citation type="journal article" date="2019" name="Int. J. Syst. Evol. Microbiol.">
        <title>The Global Catalogue of Microorganisms (GCM) 10K type strain sequencing project: providing services to taxonomists for standard genome sequencing and annotation.</title>
        <authorList>
            <consortium name="The Broad Institute Genomics Platform"/>
            <consortium name="The Broad Institute Genome Sequencing Center for Infectious Disease"/>
            <person name="Wu L."/>
            <person name="Ma J."/>
        </authorList>
    </citation>
    <scope>NUCLEOTIDE SEQUENCE [LARGE SCALE GENOMIC DNA]</scope>
    <source>
        <strain evidence="2">JCM 18542</strain>
    </source>
</reference>
<name>A0ABP9D2N4_9ACTN</name>
<gene>
    <name evidence="1" type="ORF">GCM10023353_36540</name>
</gene>
<protein>
    <submittedName>
        <fullName evidence="1">Uncharacterized protein</fullName>
    </submittedName>
</protein>
<accession>A0ABP9D2N4</accession>